<feature type="domain" description="FAD/NAD(P)-binding" evidence="9">
    <location>
        <begin position="14"/>
        <end position="179"/>
    </location>
</feature>
<dbReference type="PANTHER" id="PTHR48467:SF1">
    <property type="entry name" value="GLUTAMATE SYNTHASE 1 [NADH], CHLOROPLASTIC-LIKE"/>
    <property type="match status" value="1"/>
</dbReference>
<evidence type="ECO:0000256" key="4">
    <source>
        <dbReference type="ARBA" id="ARBA00022827"/>
    </source>
</evidence>
<proteinExistence type="inferred from homology"/>
<dbReference type="AlphaFoldDB" id="A0A933S1B9"/>
<dbReference type="PANTHER" id="PTHR48467">
    <property type="entry name" value="GLUTAMATE SYNTHASE 1 [NADH], CHLOROPLASTIC-LIKE"/>
    <property type="match status" value="1"/>
</dbReference>
<feature type="binding site" evidence="7">
    <location>
        <position position="45"/>
    </location>
    <ligand>
        <name>FAD</name>
        <dbReference type="ChEBI" id="CHEBI:57692"/>
    </ligand>
</feature>
<evidence type="ECO:0000256" key="7">
    <source>
        <dbReference type="PIRSR" id="PIRSR000362-1"/>
    </source>
</evidence>
<sequence length="444" mass="47398">MTASAHEPAGTGRFRIAVVGSGPSGFYATEALFRSGRPVAIDMFEQLPVPYGLVRFGVAPDHPKLKQVTITFDRIAAMPGFRFVGGVSVGRDVTIDELRASYDAVILATGADISRPLGIPGEELPGCHHAADFVAWYNGHPDYRDFAFDLDHEAVVIVGHGNVALDVARILARTVDELSRTDIAGHALEALSQSRIREIHVVGRGGPAQAKFGAKELRDFLALDQCDPYVAPGDISDDPGLATGDPDLIERVSLLRAFSEQSRSKPKRCIFRFGRSPVAVAGQRRVEAVRFAHPTEGIEQIACGLVFSSIGRRTAPLAGVPYDAQRGVHANREGRVIDANGVVAGLYVCGWSKRGPSGTIGTNRACGMATAEAVVADLPPDAGVRAGSAEALLARLRTRVPRIVSYDDWAAIDAAEKRKGALHGRPRDKFVSVPEMMAALNASP</sequence>
<evidence type="ECO:0000256" key="5">
    <source>
        <dbReference type="ARBA" id="ARBA00022857"/>
    </source>
</evidence>
<evidence type="ECO:0000313" key="11">
    <source>
        <dbReference type="Proteomes" id="UP000782519"/>
    </source>
</evidence>
<evidence type="ECO:0000256" key="3">
    <source>
        <dbReference type="ARBA" id="ARBA00022630"/>
    </source>
</evidence>
<evidence type="ECO:0000259" key="9">
    <source>
        <dbReference type="Pfam" id="PF07992"/>
    </source>
</evidence>
<feature type="binding site" evidence="7">
    <location>
        <position position="24"/>
    </location>
    <ligand>
        <name>FAD</name>
        <dbReference type="ChEBI" id="CHEBI:57692"/>
    </ligand>
</feature>
<dbReference type="Gene3D" id="3.50.50.60">
    <property type="entry name" value="FAD/NAD(P)-binding domain"/>
    <property type="match status" value="1"/>
</dbReference>
<dbReference type="InterPro" id="IPR055275">
    <property type="entry name" value="Ferredox_Rdtase"/>
</dbReference>
<dbReference type="EMBL" id="JACRJB010000034">
    <property type="protein sequence ID" value="MBI5130233.1"/>
    <property type="molecule type" value="Genomic_DNA"/>
</dbReference>
<name>A0A933S1B9_RHOPL</name>
<dbReference type="InterPro" id="IPR021163">
    <property type="entry name" value="Ferredox_Rdtase_adrenod"/>
</dbReference>
<dbReference type="Gene3D" id="3.40.50.720">
    <property type="entry name" value="NAD(P)-binding Rossmann-like Domain"/>
    <property type="match status" value="1"/>
</dbReference>
<dbReference type="PIRSF" id="PIRSF000362">
    <property type="entry name" value="FNR"/>
    <property type="match status" value="1"/>
</dbReference>
<organism evidence="10 11">
    <name type="scientific">Rhodopseudomonas palustris</name>
    <dbReference type="NCBI Taxonomy" id="1076"/>
    <lineage>
        <taxon>Bacteria</taxon>
        <taxon>Pseudomonadati</taxon>
        <taxon>Pseudomonadota</taxon>
        <taxon>Alphaproteobacteria</taxon>
        <taxon>Hyphomicrobiales</taxon>
        <taxon>Nitrobacteraceae</taxon>
        <taxon>Rhodopseudomonas</taxon>
    </lineage>
</organism>
<comment type="similarity">
    <text evidence="2">Belongs to the ferredoxin--NADP reductase type 1 family.</text>
</comment>
<feature type="binding site" evidence="7">
    <location>
        <position position="89"/>
    </location>
    <ligand>
        <name>FAD</name>
        <dbReference type="ChEBI" id="CHEBI:57692"/>
    </ligand>
</feature>
<evidence type="ECO:0000256" key="8">
    <source>
        <dbReference type="PIRSR" id="PIRSR000362-2"/>
    </source>
</evidence>
<accession>A0A933S1B9</accession>
<evidence type="ECO:0000256" key="2">
    <source>
        <dbReference type="ARBA" id="ARBA00008312"/>
    </source>
</evidence>
<dbReference type="InterPro" id="IPR023753">
    <property type="entry name" value="FAD/NAD-binding_dom"/>
</dbReference>
<evidence type="ECO:0000256" key="1">
    <source>
        <dbReference type="ARBA" id="ARBA00001974"/>
    </source>
</evidence>
<protein>
    <submittedName>
        <fullName evidence="10">FAD-dependent oxidoreductase</fullName>
    </submittedName>
</protein>
<dbReference type="InterPro" id="IPR036188">
    <property type="entry name" value="FAD/NAD-bd_sf"/>
</dbReference>
<dbReference type="PRINTS" id="PR00419">
    <property type="entry name" value="ADXRDTASE"/>
</dbReference>
<gene>
    <name evidence="10" type="ORF">HZA66_12390</name>
</gene>
<evidence type="ECO:0000256" key="6">
    <source>
        <dbReference type="ARBA" id="ARBA00023002"/>
    </source>
</evidence>
<dbReference type="Pfam" id="PF07992">
    <property type="entry name" value="Pyr_redox_2"/>
    <property type="match status" value="1"/>
</dbReference>
<feature type="binding site" evidence="8">
    <location>
        <position position="216"/>
    </location>
    <ligand>
        <name>NADP(+)</name>
        <dbReference type="ChEBI" id="CHEBI:58349"/>
    </ligand>
</feature>
<dbReference type="SUPFAM" id="SSF51971">
    <property type="entry name" value="Nucleotide-binding domain"/>
    <property type="match status" value="1"/>
</dbReference>
<evidence type="ECO:0000313" key="10">
    <source>
        <dbReference type="EMBL" id="MBI5130233.1"/>
    </source>
</evidence>
<reference evidence="10" key="1">
    <citation type="submission" date="2020-07" db="EMBL/GenBank/DDBJ databases">
        <title>Huge and variable diversity of episymbiotic CPR bacteria and DPANN archaea in groundwater ecosystems.</title>
        <authorList>
            <person name="He C.Y."/>
            <person name="Keren R."/>
            <person name="Whittaker M."/>
            <person name="Farag I.F."/>
            <person name="Doudna J."/>
            <person name="Cate J.H.D."/>
            <person name="Banfield J.F."/>
        </authorList>
    </citation>
    <scope>NUCLEOTIDE SEQUENCE</scope>
    <source>
        <strain evidence="10">NC_groundwater_1818_Pr3_B-0.1um_66_35</strain>
    </source>
</reference>
<dbReference type="Proteomes" id="UP000782519">
    <property type="component" value="Unassembled WGS sequence"/>
</dbReference>
<keyword evidence="5 8" id="KW-0521">NADP</keyword>
<feature type="binding site" evidence="7">
    <location>
        <position position="351"/>
    </location>
    <ligand>
        <name>FAD</name>
        <dbReference type="ChEBI" id="CHEBI:57692"/>
    </ligand>
</feature>
<keyword evidence="4 7" id="KW-0274">FAD</keyword>
<dbReference type="GO" id="GO:0016491">
    <property type="term" value="F:oxidoreductase activity"/>
    <property type="evidence" value="ECO:0007669"/>
    <property type="project" value="UniProtKB-KW"/>
</dbReference>
<keyword evidence="3" id="KW-0285">Flavoprotein</keyword>
<feature type="binding site" evidence="7">
    <location>
        <position position="53"/>
    </location>
    <ligand>
        <name>FAD</name>
        <dbReference type="ChEBI" id="CHEBI:57692"/>
    </ligand>
</feature>
<comment type="caution">
    <text evidence="10">The sequence shown here is derived from an EMBL/GenBank/DDBJ whole genome shotgun (WGS) entry which is preliminary data.</text>
</comment>
<feature type="binding site" evidence="8">
    <location>
        <position position="358"/>
    </location>
    <ligand>
        <name>NADP(+)</name>
        <dbReference type="ChEBI" id="CHEBI:58349"/>
    </ligand>
</feature>
<comment type="cofactor">
    <cofactor evidence="1 7">
        <name>FAD</name>
        <dbReference type="ChEBI" id="CHEBI:57692"/>
    </cofactor>
</comment>
<feature type="binding site" evidence="7">
    <location>
        <begin position="358"/>
        <end position="360"/>
    </location>
    <ligand>
        <name>FAD</name>
        <dbReference type="ChEBI" id="CHEBI:57692"/>
    </ligand>
</feature>
<keyword evidence="6" id="KW-0560">Oxidoreductase</keyword>
<feature type="binding site" evidence="8">
    <location>
        <begin position="160"/>
        <end position="163"/>
    </location>
    <ligand>
        <name>NADP(+)</name>
        <dbReference type="ChEBI" id="CHEBI:58349"/>
    </ligand>
</feature>